<dbReference type="GO" id="GO:0030313">
    <property type="term" value="C:cell envelope"/>
    <property type="evidence" value="ECO:0007669"/>
    <property type="project" value="UniProtKB-SubCell"/>
</dbReference>
<dbReference type="SMART" id="SM00079">
    <property type="entry name" value="PBPe"/>
    <property type="match status" value="1"/>
</dbReference>
<dbReference type="EMBL" id="RQYC01000001">
    <property type="protein sequence ID" value="RRD91620.1"/>
    <property type="molecule type" value="Genomic_DNA"/>
</dbReference>
<gene>
    <name evidence="5" type="ORF">EII21_00920</name>
</gene>
<evidence type="ECO:0000313" key="6">
    <source>
        <dbReference type="Proteomes" id="UP000269923"/>
    </source>
</evidence>
<name>A0A3P2ABP6_9NEIS</name>
<sequence length="281" mass="29642">MTMKTWLAAGVSCAVLALAGCGGGNSSGSAASSAPASSASSGKKTLTVAMNAEFAPFESQDENKNIHGFDVDLLNAMAKAGGFEVVFRHQPWDSLFPALGNGDVDMLASAITITDDRKQSMDFSEPYYQIKQVVLVPASKNVQSIEDVKKLPKVGAVTGQTGDFAAQKLFGATSPNITRFENVNLMIKEVENGGLSAAISDSAVIAHYIKNNANKGFTMVEVPDFETENYGFAVRKGDSEKLNMLNDALKKVRESGEYAQIESKYFADGSAPASAAASAAK</sequence>
<dbReference type="SMART" id="SM00062">
    <property type="entry name" value="PBPb"/>
    <property type="match status" value="1"/>
</dbReference>
<evidence type="ECO:0000256" key="1">
    <source>
        <dbReference type="ARBA" id="ARBA00004196"/>
    </source>
</evidence>
<evidence type="ECO:0000256" key="2">
    <source>
        <dbReference type="ARBA" id="ARBA00010333"/>
    </source>
</evidence>
<dbReference type="PROSITE" id="PS51257">
    <property type="entry name" value="PROKAR_LIPOPROTEIN"/>
    <property type="match status" value="1"/>
</dbReference>
<reference evidence="5 6" key="1">
    <citation type="submission" date="2018-11" db="EMBL/GenBank/DDBJ databases">
        <title>Genomes From Bacteria Associated with the Canine Oral Cavity: a Test Case for Automated Genome-Based Taxonomic Assignment.</title>
        <authorList>
            <person name="Coil D.A."/>
            <person name="Jospin G."/>
            <person name="Darling A.E."/>
            <person name="Wallis C."/>
            <person name="Davis I.J."/>
            <person name="Harris S."/>
            <person name="Eisen J.A."/>
            <person name="Holcombe L.J."/>
            <person name="O'Flynn C."/>
        </authorList>
    </citation>
    <scope>NUCLEOTIDE SEQUENCE [LARGE SCALE GENOMIC DNA]</scope>
    <source>
        <strain evidence="5 6">COT-280</strain>
    </source>
</reference>
<dbReference type="STRING" id="1121352.GCA_000620925_00485"/>
<dbReference type="CDD" id="cd13624">
    <property type="entry name" value="PBP2_Arg_Lys_His"/>
    <property type="match status" value="1"/>
</dbReference>
<dbReference type="PANTHER" id="PTHR35936:SF17">
    <property type="entry name" value="ARGININE-BINDING EXTRACELLULAR PROTEIN ARTP"/>
    <property type="match status" value="1"/>
</dbReference>
<dbReference type="OrthoDB" id="368476at2"/>
<dbReference type="PANTHER" id="PTHR35936">
    <property type="entry name" value="MEMBRANE-BOUND LYTIC MUREIN TRANSGLYCOSYLASE F"/>
    <property type="match status" value="1"/>
</dbReference>
<protein>
    <submittedName>
        <fullName evidence="5">Basic amino acid ABC transporter substrate-binding protein</fullName>
    </submittedName>
</protein>
<dbReference type="InterPro" id="IPR001320">
    <property type="entry name" value="Iontro_rcpt_C"/>
</dbReference>
<dbReference type="InterPro" id="IPR018313">
    <property type="entry name" value="SBP_3_CS"/>
</dbReference>
<dbReference type="Proteomes" id="UP000269923">
    <property type="component" value="Unassembled WGS sequence"/>
</dbReference>
<dbReference type="Pfam" id="PF00497">
    <property type="entry name" value="SBP_bac_3"/>
    <property type="match status" value="1"/>
</dbReference>
<dbReference type="SUPFAM" id="SSF53850">
    <property type="entry name" value="Periplasmic binding protein-like II"/>
    <property type="match status" value="1"/>
</dbReference>
<organism evidence="5 6">
    <name type="scientific">Conchiformibius steedae</name>
    <dbReference type="NCBI Taxonomy" id="153493"/>
    <lineage>
        <taxon>Bacteria</taxon>
        <taxon>Pseudomonadati</taxon>
        <taxon>Pseudomonadota</taxon>
        <taxon>Betaproteobacteria</taxon>
        <taxon>Neisseriales</taxon>
        <taxon>Neisseriaceae</taxon>
        <taxon>Conchiformibius</taxon>
    </lineage>
</organism>
<dbReference type="Gene3D" id="3.40.190.10">
    <property type="entry name" value="Periplasmic binding protein-like II"/>
    <property type="match status" value="2"/>
</dbReference>
<keyword evidence="3" id="KW-0732">Signal</keyword>
<evidence type="ECO:0000313" key="5">
    <source>
        <dbReference type="EMBL" id="RRD91620.1"/>
    </source>
</evidence>
<dbReference type="GO" id="GO:0016020">
    <property type="term" value="C:membrane"/>
    <property type="evidence" value="ECO:0007669"/>
    <property type="project" value="InterPro"/>
</dbReference>
<comment type="caution">
    <text evidence="5">The sequence shown here is derived from an EMBL/GenBank/DDBJ whole genome shotgun (WGS) entry which is preliminary data.</text>
</comment>
<evidence type="ECO:0000256" key="4">
    <source>
        <dbReference type="RuleBase" id="RU003744"/>
    </source>
</evidence>
<proteinExistence type="inferred from homology"/>
<dbReference type="GO" id="GO:0015276">
    <property type="term" value="F:ligand-gated monoatomic ion channel activity"/>
    <property type="evidence" value="ECO:0007669"/>
    <property type="project" value="InterPro"/>
</dbReference>
<dbReference type="PROSITE" id="PS01039">
    <property type="entry name" value="SBP_BACTERIAL_3"/>
    <property type="match status" value="1"/>
</dbReference>
<dbReference type="RefSeq" id="WP_027021390.1">
    <property type="nucleotide sequence ID" value="NZ_CP059563.1"/>
</dbReference>
<dbReference type="AlphaFoldDB" id="A0A3P2ABP6"/>
<comment type="similarity">
    <text evidence="2 4">Belongs to the bacterial solute-binding protein 3 family.</text>
</comment>
<evidence type="ECO:0000256" key="3">
    <source>
        <dbReference type="ARBA" id="ARBA00022729"/>
    </source>
</evidence>
<keyword evidence="6" id="KW-1185">Reference proteome</keyword>
<comment type="subcellular location">
    <subcellularLocation>
        <location evidence="1">Cell envelope</location>
    </subcellularLocation>
</comment>
<dbReference type="InterPro" id="IPR001638">
    <property type="entry name" value="Solute-binding_3/MltF_N"/>
</dbReference>
<accession>A0A3P2ABP6</accession>